<name>F4QR56_9CAUL</name>
<proteinExistence type="predicted"/>
<dbReference type="HOGENOM" id="CLU_108869_1_0_5"/>
<keyword evidence="3" id="KW-1185">Reference proteome</keyword>
<dbReference type="PANTHER" id="PTHR36919:SF2">
    <property type="entry name" value="BLL6627 PROTEIN"/>
    <property type="match status" value="1"/>
</dbReference>
<organism evidence="2 3">
    <name type="scientific">Asticcacaulis biprosthecium C19</name>
    <dbReference type="NCBI Taxonomy" id="715226"/>
    <lineage>
        <taxon>Bacteria</taxon>
        <taxon>Pseudomonadati</taxon>
        <taxon>Pseudomonadota</taxon>
        <taxon>Alphaproteobacteria</taxon>
        <taxon>Caulobacterales</taxon>
        <taxon>Caulobacteraceae</taxon>
        <taxon>Asticcacaulis</taxon>
    </lineage>
</organism>
<dbReference type="OrthoDB" id="9811671at2"/>
<dbReference type="eggNOG" id="COG4731">
    <property type="taxonomic scope" value="Bacteria"/>
</dbReference>
<gene>
    <name evidence="2" type="ORF">ABI_37250</name>
</gene>
<protein>
    <recommendedName>
        <fullName evidence="1">DUF2147 domain-containing protein</fullName>
    </recommendedName>
</protein>
<evidence type="ECO:0000259" key="1">
    <source>
        <dbReference type="Pfam" id="PF09917"/>
    </source>
</evidence>
<dbReference type="Proteomes" id="UP000006512">
    <property type="component" value="Unassembled WGS sequence"/>
</dbReference>
<evidence type="ECO:0000313" key="2">
    <source>
        <dbReference type="EMBL" id="EGF90693.1"/>
    </source>
</evidence>
<dbReference type="Pfam" id="PF09917">
    <property type="entry name" value="DUF2147"/>
    <property type="match status" value="1"/>
</dbReference>
<feature type="domain" description="DUF2147" evidence="1">
    <location>
        <begin position="3"/>
        <end position="97"/>
    </location>
</feature>
<dbReference type="InterPro" id="IPR019223">
    <property type="entry name" value="DUF2147"/>
</dbReference>
<sequence length="100" mass="11050">MTGTWECTNGKARFRFEPCGAETCAILVWKRADVKKGTVGQTVFRKRVPSGEHSWTGEAYDPESGRVFKGTIVLKAGKLHTKGCALAGLICKTDTWTWVE</sequence>
<dbReference type="EMBL" id="GL883079">
    <property type="protein sequence ID" value="EGF90693.1"/>
    <property type="molecule type" value="Genomic_DNA"/>
</dbReference>
<reference evidence="3" key="1">
    <citation type="submission" date="2011-03" db="EMBL/GenBank/DDBJ databases">
        <title>Draft genome sequence of Brevundimonas diminuta.</title>
        <authorList>
            <person name="Brown P.J.B."/>
            <person name="Buechlein A."/>
            <person name="Hemmerich C."/>
            <person name="Brun Y.V."/>
        </authorList>
    </citation>
    <scope>NUCLEOTIDE SEQUENCE [LARGE SCALE GENOMIC DNA]</scope>
    <source>
        <strain evidence="3">C19</strain>
    </source>
</reference>
<dbReference type="RefSeq" id="WP_006274504.1">
    <property type="nucleotide sequence ID" value="NZ_GL883079.1"/>
</dbReference>
<dbReference type="STRING" id="715226.ABI_37250"/>
<dbReference type="AlphaFoldDB" id="F4QR56"/>
<accession>F4QR56</accession>
<evidence type="ECO:0000313" key="3">
    <source>
        <dbReference type="Proteomes" id="UP000006512"/>
    </source>
</evidence>
<dbReference type="PANTHER" id="PTHR36919">
    <property type="entry name" value="BLR1215 PROTEIN"/>
    <property type="match status" value="1"/>
</dbReference>
<dbReference type="Gene3D" id="2.40.128.520">
    <property type="match status" value="1"/>
</dbReference>